<evidence type="ECO:0000313" key="2">
    <source>
        <dbReference type="EMBL" id="KIN03990.1"/>
    </source>
</evidence>
<sequence length="323" mass="36520">MAALSPAAQDRLLILGLGITACAALGLMRHLLISYREAAVIPPSEIKPQYITQDVEDSLKISTLSKLLDNPNYSIQETTAIIICERALHDETAIDTLLYYITRPDHAMREQGIRALTMIMNSATIGVVNVPRTYAALMKSLEYSLTDYKHNEYDAEWDNWNLRDVAEQGCLLILGQMADKFGVGGLVKTRFVDRWLAKEPWGVSEDERQLNFMGSLTKQYRLNQICLPLFRDATGRKQLEDAGLLPPNRIVYDESEAAVLDIRMINGEGTAGEDFANFLVESMRPRRGQSSEDDDLRRRHREAMVLNDGSRPFARGDIIERER</sequence>
<dbReference type="InParanoid" id="A0A0C3HLR7"/>
<keyword evidence="3" id="KW-1185">Reference proteome</keyword>
<keyword evidence="1" id="KW-0472">Membrane</keyword>
<evidence type="ECO:0000313" key="3">
    <source>
        <dbReference type="Proteomes" id="UP000054321"/>
    </source>
</evidence>
<dbReference type="OrthoDB" id="5385189at2759"/>
<accession>A0A0C3HLR7</accession>
<dbReference type="EMBL" id="KN832873">
    <property type="protein sequence ID" value="KIN03990.1"/>
    <property type="molecule type" value="Genomic_DNA"/>
</dbReference>
<gene>
    <name evidence="2" type="ORF">OIDMADRAFT_117956</name>
</gene>
<evidence type="ECO:0000256" key="1">
    <source>
        <dbReference type="SAM" id="Phobius"/>
    </source>
</evidence>
<keyword evidence="1" id="KW-1133">Transmembrane helix</keyword>
<keyword evidence="1" id="KW-0812">Transmembrane</keyword>
<proteinExistence type="predicted"/>
<dbReference type="HOGENOM" id="CLU_051207_0_0_1"/>
<dbReference type="AlphaFoldDB" id="A0A0C3HLR7"/>
<dbReference type="STRING" id="913774.A0A0C3HLR7"/>
<reference evidence="2 3" key="1">
    <citation type="submission" date="2014-04" db="EMBL/GenBank/DDBJ databases">
        <authorList>
            <consortium name="DOE Joint Genome Institute"/>
            <person name="Kuo A."/>
            <person name="Martino E."/>
            <person name="Perotto S."/>
            <person name="Kohler A."/>
            <person name="Nagy L.G."/>
            <person name="Floudas D."/>
            <person name="Copeland A."/>
            <person name="Barry K.W."/>
            <person name="Cichocki N."/>
            <person name="Veneault-Fourrey C."/>
            <person name="LaButti K."/>
            <person name="Lindquist E.A."/>
            <person name="Lipzen A."/>
            <person name="Lundell T."/>
            <person name="Morin E."/>
            <person name="Murat C."/>
            <person name="Sun H."/>
            <person name="Tunlid A."/>
            <person name="Henrissat B."/>
            <person name="Grigoriev I.V."/>
            <person name="Hibbett D.S."/>
            <person name="Martin F."/>
            <person name="Nordberg H.P."/>
            <person name="Cantor M.N."/>
            <person name="Hua S.X."/>
        </authorList>
    </citation>
    <scope>NUCLEOTIDE SEQUENCE [LARGE SCALE GENOMIC DNA]</scope>
    <source>
        <strain evidence="2 3">Zn</strain>
    </source>
</reference>
<feature type="transmembrane region" description="Helical" evidence="1">
    <location>
        <begin position="12"/>
        <end position="32"/>
    </location>
</feature>
<name>A0A0C3HLR7_OIDMZ</name>
<dbReference type="InterPro" id="IPR016024">
    <property type="entry name" value="ARM-type_fold"/>
</dbReference>
<organism evidence="2 3">
    <name type="scientific">Oidiodendron maius (strain Zn)</name>
    <dbReference type="NCBI Taxonomy" id="913774"/>
    <lineage>
        <taxon>Eukaryota</taxon>
        <taxon>Fungi</taxon>
        <taxon>Dikarya</taxon>
        <taxon>Ascomycota</taxon>
        <taxon>Pezizomycotina</taxon>
        <taxon>Leotiomycetes</taxon>
        <taxon>Leotiomycetes incertae sedis</taxon>
        <taxon>Myxotrichaceae</taxon>
        <taxon>Oidiodendron</taxon>
    </lineage>
</organism>
<protein>
    <recommendedName>
        <fullName evidence="4">Cytoskeleton-associated protein</fullName>
    </recommendedName>
</protein>
<dbReference type="SUPFAM" id="SSF48371">
    <property type="entry name" value="ARM repeat"/>
    <property type="match status" value="1"/>
</dbReference>
<dbReference type="Proteomes" id="UP000054321">
    <property type="component" value="Unassembled WGS sequence"/>
</dbReference>
<reference evidence="3" key="2">
    <citation type="submission" date="2015-01" db="EMBL/GenBank/DDBJ databases">
        <title>Evolutionary Origins and Diversification of the Mycorrhizal Mutualists.</title>
        <authorList>
            <consortium name="DOE Joint Genome Institute"/>
            <consortium name="Mycorrhizal Genomics Consortium"/>
            <person name="Kohler A."/>
            <person name="Kuo A."/>
            <person name="Nagy L.G."/>
            <person name="Floudas D."/>
            <person name="Copeland A."/>
            <person name="Barry K.W."/>
            <person name="Cichocki N."/>
            <person name="Veneault-Fourrey C."/>
            <person name="LaButti K."/>
            <person name="Lindquist E.A."/>
            <person name="Lipzen A."/>
            <person name="Lundell T."/>
            <person name="Morin E."/>
            <person name="Murat C."/>
            <person name="Riley R."/>
            <person name="Ohm R."/>
            <person name="Sun H."/>
            <person name="Tunlid A."/>
            <person name="Henrissat B."/>
            <person name="Grigoriev I.V."/>
            <person name="Hibbett D.S."/>
            <person name="Martin F."/>
        </authorList>
    </citation>
    <scope>NUCLEOTIDE SEQUENCE [LARGE SCALE GENOMIC DNA]</scope>
    <source>
        <strain evidence="3">Zn</strain>
    </source>
</reference>
<evidence type="ECO:0008006" key="4">
    <source>
        <dbReference type="Google" id="ProtNLM"/>
    </source>
</evidence>